<feature type="signal peptide" evidence="1">
    <location>
        <begin position="1"/>
        <end position="44"/>
    </location>
</feature>
<feature type="chain" id="PRO_5031375638" evidence="1">
    <location>
        <begin position="45"/>
        <end position="221"/>
    </location>
</feature>
<proteinExistence type="predicted"/>
<dbReference type="AlphaFoldDB" id="A0A7Z0D4W4"/>
<organism evidence="2 3">
    <name type="scientific">Spelaeicoccus albus</name>
    <dbReference type="NCBI Taxonomy" id="1280376"/>
    <lineage>
        <taxon>Bacteria</taxon>
        <taxon>Bacillati</taxon>
        <taxon>Actinomycetota</taxon>
        <taxon>Actinomycetes</taxon>
        <taxon>Micrococcales</taxon>
        <taxon>Brevibacteriaceae</taxon>
        <taxon>Spelaeicoccus</taxon>
    </lineage>
</organism>
<name>A0A7Z0D4W4_9MICO</name>
<evidence type="ECO:0000313" key="3">
    <source>
        <dbReference type="Proteomes" id="UP000539111"/>
    </source>
</evidence>
<dbReference type="Proteomes" id="UP000539111">
    <property type="component" value="Unassembled WGS sequence"/>
</dbReference>
<keyword evidence="3" id="KW-1185">Reference proteome</keyword>
<sequence>MNSKQCHTGSRSTVLSLTNRLGVVVAVVLAAAAASFGVGVPAHAAQAPTSETTKSVDVRQVTGGTTVTVHIEFDKPVPRKKALKEAGRRAGAPARLSRMSGSTTVLHCGQPEVRSTDKGSLHLLHPCDGSTVKWGYRINTSLQKLVVGKVHETGMKYTHAGSSKSGTAHTASKSHYFDGKFSPAGPGSTGKYRDSLKFLTDYGFGGVSRTTITVRGSFTVA</sequence>
<accession>A0A7Z0D4W4</accession>
<evidence type="ECO:0000256" key="1">
    <source>
        <dbReference type="SAM" id="SignalP"/>
    </source>
</evidence>
<dbReference type="EMBL" id="JACBZP010000001">
    <property type="protein sequence ID" value="NYI68888.1"/>
    <property type="molecule type" value="Genomic_DNA"/>
</dbReference>
<gene>
    <name evidence="2" type="ORF">BJY26_003194</name>
</gene>
<evidence type="ECO:0000313" key="2">
    <source>
        <dbReference type="EMBL" id="NYI68888.1"/>
    </source>
</evidence>
<comment type="caution">
    <text evidence="2">The sequence shown here is derived from an EMBL/GenBank/DDBJ whole genome shotgun (WGS) entry which is preliminary data.</text>
</comment>
<protein>
    <submittedName>
        <fullName evidence="2">Uncharacterized protein</fullName>
    </submittedName>
</protein>
<keyword evidence="1" id="KW-0732">Signal</keyword>
<dbReference type="RefSeq" id="WP_179429167.1">
    <property type="nucleotide sequence ID" value="NZ_JACBZP010000001.1"/>
</dbReference>
<reference evidence="2 3" key="1">
    <citation type="submission" date="2020-07" db="EMBL/GenBank/DDBJ databases">
        <title>Sequencing the genomes of 1000 actinobacteria strains.</title>
        <authorList>
            <person name="Klenk H.-P."/>
        </authorList>
    </citation>
    <scope>NUCLEOTIDE SEQUENCE [LARGE SCALE GENOMIC DNA]</scope>
    <source>
        <strain evidence="2 3">DSM 26341</strain>
    </source>
</reference>